<dbReference type="EMBL" id="QUOT01000001">
    <property type="protein sequence ID" value="REL30192.1"/>
    <property type="molecule type" value="Genomic_DNA"/>
</dbReference>
<evidence type="ECO:0000313" key="1">
    <source>
        <dbReference type="EMBL" id="REL30192.1"/>
    </source>
</evidence>
<organism evidence="1 2">
    <name type="scientific">Thalassotalea euphylliae</name>
    <dbReference type="NCBI Taxonomy" id="1655234"/>
    <lineage>
        <taxon>Bacteria</taxon>
        <taxon>Pseudomonadati</taxon>
        <taxon>Pseudomonadota</taxon>
        <taxon>Gammaproteobacteria</taxon>
        <taxon>Alteromonadales</taxon>
        <taxon>Colwelliaceae</taxon>
        <taxon>Thalassotalea</taxon>
    </lineage>
</organism>
<name>A0A3E0U2E5_9GAMM</name>
<dbReference type="AlphaFoldDB" id="A0A3E0U2E5"/>
<dbReference type="Proteomes" id="UP000256899">
    <property type="component" value="Unassembled WGS sequence"/>
</dbReference>
<sequence>MVVGKFGIEFEGFIFDLKIVMNSTFELVVQNILHYSENLFDFIIYESIKHVFSTATQFIGY</sequence>
<keyword evidence="2" id="KW-1185">Reference proteome</keyword>
<evidence type="ECO:0000313" key="2">
    <source>
        <dbReference type="Proteomes" id="UP000256899"/>
    </source>
</evidence>
<proteinExistence type="predicted"/>
<accession>A0A3E0U2E5</accession>
<reference evidence="2" key="1">
    <citation type="submission" date="2018-08" db="EMBL/GenBank/DDBJ databases">
        <title>Thalassotalea euphylliae genome.</title>
        <authorList>
            <person name="Summers S."/>
            <person name="Rice S.A."/>
            <person name="Freckelton M.L."/>
            <person name="Nedved B.T."/>
            <person name="Hadfield M.G."/>
        </authorList>
    </citation>
    <scope>NUCLEOTIDE SEQUENCE [LARGE SCALE GENOMIC DNA]</scope>
    <source>
        <strain evidence="2">H3</strain>
    </source>
</reference>
<gene>
    <name evidence="1" type="ORF">DXX94_05450</name>
</gene>
<comment type="caution">
    <text evidence="1">The sequence shown here is derived from an EMBL/GenBank/DDBJ whole genome shotgun (WGS) entry which is preliminary data.</text>
</comment>
<protein>
    <submittedName>
        <fullName evidence="1">Uncharacterized protein</fullName>
    </submittedName>
</protein>